<dbReference type="EMBL" id="JASNGB010000004">
    <property type="protein sequence ID" value="MDL2342764.1"/>
    <property type="molecule type" value="Genomic_DNA"/>
</dbReference>
<keyword evidence="2" id="KW-1185">Reference proteome</keyword>
<reference evidence="1 2" key="1">
    <citation type="submission" date="2023-05" db="EMBL/GenBank/DDBJ databases">
        <authorList>
            <person name="Gao F."/>
        </authorList>
    </citation>
    <scope>NUCLEOTIDE SEQUENCE [LARGE SCALE GENOMIC DNA]</scope>
    <source>
        <strain evidence="1 2">MIMF12</strain>
    </source>
</reference>
<name>A0ABT7JCI9_9DEIO</name>
<evidence type="ECO:0000313" key="1">
    <source>
        <dbReference type="EMBL" id="MDL2342764.1"/>
    </source>
</evidence>
<dbReference type="Proteomes" id="UP001302059">
    <property type="component" value="Unassembled WGS sequence"/>
</dbReference>
<evidence type="ECO:0000313" key="2">
    <source>
        <dbReference type="Proteomes" id="UP001302059"/>
    </source>
</evidence>
<accession>A0ABT7JCI9</accession>
<protein>
    <submittedName>
        <fullName evidence="1">Uncharacterized protein</fullName>
    </submittedName>
</protein>
<gene>
    <name evidence="1" type="ORF">QOL99_01235</name>
</gene>
<comment type="caution">
    <text evidence="1">The sequence shown here is derived from an EMBL/GenBank/DDBJ whole genome shotgun (WGS) entry which is preliminary data.</text>
</comment>
<organism evidence="1 2">
    <name type="scientific">Deinococcus rhizophilus</name>
    <dbReference type="NCBI Taxonomy" id="3049544"/>
    <lineage>
        <taxon>Bacteria</taxon>
        <taxon>Thermotogati</taxon>
        <taxon>Deinococcota</taxon>
        <taxon>Deinococci</taxon>
        <taxon>Deinococcales</taxon>
        <taxon>Deinococcaceae</taxon>
        <taxon>Deinococcus</taxon>
    </lineage>
</organism>
<proteinExistence type="predicted"/>
<sequence length="273" mass="29781">MSLLLAGAAHAESRVDELAPDQWPHLLRAARAVPGFAGLAFVPVEGTRVLVPALTTPGREEQARRWLQSDPFWKKVGTGKQGVMRGSQPVGYSGVQLVEAAQALKKRSPNLTVRVNTTLNRVTVYAPAGVFRPIARAAGVEKFVESAYEYERTPRVRFDVQPRTVSLAAVRAARDPYQVVPRLQVRVTNPTGAPLLFPYSCGSSLPVRVADRTGRVIPEDSGVGCTEELNSALIQPGQTLTFPSFPLTKMTHLKPGPYHWLIDGQLIPFTLTP</sequence>